<feature type="non-terminal residue" evidence="11">
    <location>
        <position position="1"/>
    </location>
</feature>
<sequence>DMIRKFGAQLIPVDSEHSGVFQCLAKEEMENVKKVILTASGGPFFSKSSSEMNDITLEEALNHPRWKMGKKVTIDSATLMNKGLELIEARWLFGLEPRQLGILIHPQSIVHSLVEMSDGSVLAQLGPTDMKLPIQYALTYPEREDSLLPSLDLSEIKALEFYEVNVEKFPIIKLARLALEEGESFPIALNAANEVVVSAFLEQRIKFMDISDVVTEIVENHQKRKAQSLEDIFDVDRETRRVSLDLLEKRS</sequence>
<evidence type="ECO:0000256" key="1">
    <source>
        <dbReference type="ARBA" id="ARBA00001936"/>
    </source>
</evidence>
<dbReference type="EC" id="1.1.1.267" evidence="5"/>
<reference evidence="11" key="1">
    <citation type="journal article" date="2014" name="Front. Microbiol.">
        <title>High frequency of phylogenetically diverse reductive dehalogenase-homologous genes in deep subseafloor sedimentary metagenomes.</title>
        <authorList>
            <person name="Kawai M."/>
            <person name="Futagami T."/>
            <person name="Toyoda A."/>
            <person name="Takaki Y."/>
            <person name="Nishi S."/>
            <person name="Hori S."/>
            <person name="Arai W."/>
            <person name="Tsubouchi T."/>
            <person name="Morono Y."/>
            <person name="Uchiyama I."/>
            <person name="Ito T."/>
            <person name="Fujiyama A."/>
            <person name="Inagaki F."/>
            <person name="Takami H."/>
        </authorList>
    </citation>
    <scope>NUCLEOTIDE SEQUENCE</scope>
    <source>
        <strain evidence="11">Expedition CK06-06</strain>
    </source>
</reference>
<dbReference type="SUPFAM" id="SSF69055">
    <property type="entry name" value="1-deoxy-D-xylulose-5-phosphate reductoisomerase, C-terminal domain"/>
    <property type="match status" value="1"/>
</dbReference>
<evidence type="ECO:0000256" key="2">
    <source>
        <dbReference type="ARBA" id="ARBA00001946"/>
    </source>
</evidence>
<evidence type="ECO:0000259" key="10">
    <source>
        <dbReference type="Pfam" id="PF13288"/>
    </source>
</evidence>
<comment type="pathway">
    <text evidence="3">Isoprenoid biosynthesis; isopentenyl diphosphate biosynthesis via DXP pathway; isopentenyl diphosphate from 1-deoxy-D-xylulose 5-phosphate: step 1/6.</text>
</comment>
<dbReference type="GO" id="GO:0070402">
    <property type="term" value="F:NADPH binding"/>
    <property type="evidence" value="ECO:0007669"/>
    <property type="project" value="TreeGrafter"/>
</dbReference>
<dbReference type="InterPro" id="IPR026877">
    <property type="entry name" value="DXPR_C"/>
</dbReference>
<dbReference type="Pfam" id="PF13288">
    <property type="entry name" value="DXPR_C"/>
    <property type="match status" value="1"/>
</dbReference>
<dbReference type="PANTHER" id="PTHR30525:SF0">
    <property type="entry name" value="1-DEOXY-D-XYLULOSE 5-PHOSPHATE REDUCTOISOMERASE, CHLOROPLASTIC"/>
    <property type="match status" value="1"/>
</dbReference>
<name>X1P3X2_9ZZZZ</name>
<evidence type="ECO:0000256" key="8">
    <source>
        <dbReference type="ARBA" id="ARBA00048543"/>
    </source>
</evidence>
<dbReference type="InterPro" id="IPR036169">
    <property type="entry name" value="DXPR_C_sf"/>
</dbReference>
<evidence type="ECO:0000256" key="4">
    <source>
        <dbReference type="ARBA" id="ARBA00006825"/>
    </source>
</evidence>
<dbReference type="UniPathway" id="UPA00056">
    <property type="reaction ID" value="UER00092"/>
</dbReference>
<evidence type="ECO:0000256" key="7">
    <source>
        <dbReference type="ARBA" id="ARBA00023002"/>
    </source>
</evidence>
<dbReference type="GO" id="GO:0030145">
    <property type="term" value="F:manganese ion binding"/>
    <property type="evidence" value="ECO:0007669"/>
    <property type="project" value="TreeGrafter"/>
</dbReference>
<protein>
    <recommendedName>
        <fullName evidence="5">1-deoxy-D-xylulose-5-phosphate reductoisomerase</fullName>
        <ecNumber evidence="5">1.1.1.267</ecNumber>
    </recommendedName>
</protein>
<organism evidence="11">
    <name type="scientific">marine sediment metagenome</name>
    <dbReference type="NCBI Taxonomy" id="412755"/>
    <lineage>
        <taxon>unclassified sequences</taxon>
        <taxon>metagenomes</taxon>
        <taxon>ecological metagenomes</taxon>
    </lineage>
</organism>
<comment type="caution">
    <text evidence="11">The sequence shown here is derived from an EMBL/GenBank/DDBJ whole genome shotgun (WGS) entry which is preliminary data.</text>
</comment>
<dbReference type="Pfam" id="PF08436">
    <property type="entry name" value="DXP_redisom_C"/>
    <property type="match status" value="1"/>
</dbReference>
<dbReference type="InterPro" id="IPR003821">
    <property type="entry name" value="DXP_reductoisomerase"/>
</dbReference>
<evidence type="ECO:0000256" key="6">
    <source>
        <dbReference type="ARBA" id="ARBA00022723"/>
    </source>
</evidence>
<dbReference type="PANTHER" id="PTHR30525">
    <property type="entry name" value="1-DEOXY-D-XYLULOSE 5-PHOSPHATE REDUCTOISOMERASE"/>
    <property type="match status" value="1"/>
</dbReference>
<dbReference type="AlphaFoldDB" id="X1P3X2"/>
<evidence type="ECO:0000259" key="9">
    <source>
        <dbReference type="Pfam" id="PF08436"/>
    </source>
</evidence>
<dbReference type="SUPFAM" id="SSF55347">
    <property type="entry name" value="Glyceraldehyde-3-phosphate dehydrogenase-like, C-terminal domain"/>
    <property type="match status" value="1"/>
</dbReference>
<comment type="catalytic activity">
    <reaction evidence="8">
        <text>2-C-methyl-D-erythritol 4-phosphate + NADP(+) = 1-deoxy-D-xylulose 5-phosphate + NADPH + H(+)</text>
        <dbReference type="Rhea" id="RHEA:13717"/>
        <dbReference type="ChEBI" id="CHEBI:15378"/>
        <dbReference type="ChEBI" id="CHEBI:57783"/>
        <dbReference type="ChEBI" id="CHEBI:57792"/>
        <dbReference type="ChEBI" id="CHEBI:58262"/>
        <dbReference type="ChEBI" id="CHEBI:58349"/>
        <dbReference type="EC" id="1.1.1.267"/>
    </reaction>
    <physiologicalReaction direction="right-to-left" evidence="8">
        <dbReference type="Rhea" id="RHEA:13719"/>
    </physiologicalReaction>
</comment>
<evidence type="ECO:0000313" key="11">
    <source>
        <dbReference type="EMBL" id="GAI37141.1"/>
    </source>
</evidence>
<proteinExistence type="inferred from homology"/>
<feature type="domain" description="1-deoxy-D-xylulose 5-phosphate reductoisomerase C-terminal" evidence="9">
    <location>
        <begin position="10"/>
        <end position="93"/>
    </location>
</feature>
<comment type="cofactor">
    <cofactor evidence="1">
        <name>Mn(2+)</name>
        <dbReference type="ChEBI" id="CHEBI:29035"/>
    </cofactor>
</comment>
<dbReference type="Gene3D" id="1.10.1740.10">
    <property type="match status" value="1"/>
</dbReference>
<keyword evidence="6" id="KW-0479">Metal-binding</keyword>
<dbReference type="InterPro" id="IPR013644">
    <property type="entry name" value="DXP_reductoisomerase_C"/>
</dbReference>
<dbReference type="GO" id="GO:0051484">
    <property type="term" value="P:isopentenyl diphosphate biosynthetic process, methylerythritol 4-phosphate pathway involved in terpenoid biosynthetic process"/>
    <property type="evidence" value="ECO:0007669"/>
    <property type="project" value="TreeGrafter"/>
</dbReference>
<comment type="cofactor">
    <cofactor evidence="2">
        <name>Mg(2+)</name>
        <dbReference type="ChEBI" id="CHEBI:18420"/>
    </cofactor>
</comment>
<comment type="similarity">
    <text evidence="4">Belongs to the DXR family.</text>
</comment>
<dbReference type="GO" id="GO:0030604">
    <property type="term" value="F:1-deoxy-D-xylulose-5-phosphate reductoisomerase activity"/>
    <property type="evidence" value="ECO:0007669"/>
    <property type="project" value="UniProtKB-EC"/>
</dbReference>
<feature type="domain" description="DXP reductoisomerase C-terminal" evidence="10">
    <location>
        <begin position="125"/>
        <end position="241"/>
    </location>
</feature>
<evidence type="ECO:0000256" key="5">
    <source>
        <dbReference type="ARBA" id="ARBA00012366"/>
    </source>
</evidence>
<gene>
    <name evidence="11" type="ORF">S06H3_44129</name>
</gene>
<accession>X1P3X2</accession>
<keyword evidence="7" id="KW-0560">Oxidoreductase</keyword>
<evidence type="ECO:0000256" key="3">
    <source>
        <dbReference type="ARBA" id="ARBA00005094"/>
    </source>
</evidence>
<dbReference type="EMBL" id="BARV01027428">
    <property type="protein sequence ID" value="GAI37141.1"/>
    <property type="molecule type" value="Genomic_DNA"/>
</dbReference>